<dbReference type="GO" id="GO:0030409">
    <property type="term" value="F:glutamate formimidoyltransferase activity"/>
    <property type="evidence" value="ECO:0007669"/>
    <property type="project" value="UniProtKB-EC"/>
</dbReference>
<dbReference type="Gene3D" id="3.30.990.10">
    <property type="entry name" value="Formiminotransferase, N-terminal subdomain"/>
    <property type="match status" value="2"/>
</dbReference>
<dbReference type="Gene3D" id="3.30.70.670">
    <property type="entry name" value="Formiminotransferase, C-terminal subdomain"/>
    <property type="match status" value="1"/>
</dbReference>
<feature type="domain" description="Formiminotransferase C-terminal subdomain" evidence="3">
    <location>
        <begin position="219"/>
        <end position="309"/>
    </location>
</feature>
<dbReference type="SMART" id="SM01222">
    <property type="entry name" value="FTCD_N"/>
    <property type="match status" value="1"/>
</dbReference>
<evidence type="ECO:0007829" key="7">
    <source>
        <dbReference type="PeptideAtlas" id="A0A804R2A9"/>
    </source>
</evidence>
<name>A0A804R2A9_MAIZE</name>
<proteinExistence type="evidence at protein level"/>
<keyword evidence="2" id="KW-0808">Transferase</keyword>
<dbReference type="EnsemblPlants" id="Zm00001eb378790_T001">
    <property type="protein sequence ID" value="Zm00001eb378790_P001"/>
    <property type="gene ID" value="Zm00001eb378790"/>
</dbReference>
<dbReference type="GO" id="GO:0005542">
    <property type="term" value="F:folic acid binding"/>
    <property type="evidence" value="ECO:0007669"/>
    <property type="project" value="InterPro"/>
</dbReference>
<dbReference type="InParanoid" id="A0A804R2A9"/>
<dbReference type="AlphaFoldDB" id="A0A804R2A9"/>
<reference evidence="6" key="1">
    <citation type="journal article" date="2009" name="Science">
        <title>The B73 maize genome: complexity, diversity, and dynamics.</title>
        <authorList>
            <person name="Schnable P.S."/>
            <person name="Ware D."/>
            <person name="Fulton R.S."/>
            <person name="Stein J.C."/>
            <person name="Wei F."/>
            <person name="Pasternak S."/>
            <person name="Liang C."/>
            <person name="Zhang J."/>
            <person name="Fulton L."/>
            <person name="Graves T.A."/>
            <person name="Minx P."/>
            <person name="Reily A.D."/>
            <person name="Courtney L."/>
            <person name="Kruchowski S.S."/>
            <person name="Tomlinson C."/>
            <person name="Strong C."/>
            <person name="Delehaunty K."/>
            <person name="Fronick C."/>
            <person name="Courtney B."/>
            <person name="Rock S.M."/>
            <person name="Belter E."/>
            <person name="Du F."/>
            <person name="Kim K."/>
            <person name="Abbott R.M."/>
            <person name="Cotton M."/>
            <person name="Levy A."/>
            <person name="Marchetto P."/>
            <person name="Ochoa K."/>
            <person name="Jackson S.M."/>
            <person name="Gillam B."/>
            <person name="Chen W."/>
            <person name="Yan L."/>
            <person name="Higginbotham J."/>
            <person name="Cardenas M."/>
            <person name="Waligorski J."/>
            <person name="Applebaum E."/>
            <person name="Phelps L."/>
            <person name="Falcone J."/>
            <person name="Kanchi K."/>
            <person name="Thane T."/>
            <person name="Scimone A."/>
            <person name="Thane N."/>
            <person name="Henke J."/>
            <person name="Wang T."/>
            <person name="Ruppert J."/>
            <person name="Shah N."/>
            <person name="Rotter K."/>
            <person name="Hodges J."/>
            <person name="Ingenthron E."/>
            <person name="Cordes M."/>
            <person name="Kohlberg S."/>
            <person name="Sgro J."/>
            <person name="Delgado B."/>
            <person name="Mead K."/>
            <person name="Chinwalla A."/>
            <person name="Leonard S."/>
            <person name="Crouse K."/>
            <person name="Collura K."/>
            <person name="Kudrna D."/>
            <person name="Currie J."/>
            <person name="He R."/>
            <person name="Angelova A."/>
            <person name="Rajasekar S."/>
            <person name="Mueller T."/>
            <person name="Lomeli R."/>
            <person name="Scara G."/>
            <person name="Ko A."/>
            <person name="Delaney K."/>
            <person name="Wissotski M."/>
            <person name="Lopez G."/>
            <person name="Campos D."/>
            <person name="Braidotti M."/>
            <person name="Ashley E."/>
            <person name="Golser W."/>
            <person name="Kim H."/>
            <person name="Lee S."/>
            <person name="Lin J."/>
            <person name="Dujmic Z."/>
            <person name="Kim W."/>
            <person name="Talag J."/>
            <person name="Zuccolo A."/>
            <person name="Fan C."/>
            <person name="Sebastian A."/>
            <person name="Kramer M."/>
            <person name="Spiegel L."/>
            <person name="Nascimento L."/>
            <person name="Zutavern T."/>
            <person name="Miller B."/>
            <person name="Ambroise C."/>
            <person name="Muller S."/>
            <person name="Spooner W."/>
            <person name="Narechania A."/>
            <person name="Ren L."/>
            <person name="Wei S."/>
            <person name="Kumari S."/>
            <person name="Faga B."/>
            <person name="Levy M.J."/>
            <person name="McMahan L."/>
            <person name="Van Buren P."/>
            <person name="Vaughn M.W."/>
            <person name="Ying K."/>
            <person name="Yeh C.-T."/>
            <person name="Emrich S.J."/>
            <person name="Jia Y."/>
            <person name="Kalyanaraman A."/>
            <person name="Hsia A.-P."/>
            <person name="Barbazuk W.B."/>
            <person name="Baucom R.S."/>
            <person name="Brutnell T.P."/>
            <person name="Carpita N.C."/>
            <person name="Chaparro C."/>
            <person name="Chia J.-M."/>
            <person name="Deragon J.-M."/>
            <person name="Estill J.C."/>
            <person name="Fu Y."/>
            <person name="Jeddeloh J.A."/>
            <person name="Han Y."/>
            <person name="Lee H."/>
            <person name="Li P."/>
            <person name="Lisch D.R."/>
            <person name="Liu S."/>
            <person name="Liu Z."/>
            <person name="Nagel D.H."/>
            <person name="McCann M.C."/>
            <person name="SanMiguel P."/>
            <person name="Myers A.M."/>
            <person name="Nettleton D."/>
            <person name="Nguyen J."/>
            <person name="Penning B.W."/>
            <person name="Ponnala L."/>
            <person name="Schneider K.L."/>
            <person name="Schwartz D.C."/>
            <person name="Sharma A."/>
            <person name="Soderlund C."/>
            <person name="Springer N.M."/>
            <person name="Sun Q."/>
            <person name="Wang H."/>
            <person name="Waterman M."/>
            <person name="Westerman R."/>
            <person name="Wolfgruber T.K."/>
            <person name="Yang L."/>
            <person name="Yu Y."/>
            <person name="Zhang L."/>
            <person name="Zhou S."/>
            <person name="Zhu Q."/>
            <person name="Bennetzen J.L."/>
            <person name="Dawe R.K."/>
            <person name="Jiang J."/>
            <person name="Jiang N."/>
            <person name="Presting G.G."/>
            <person name="Wessler S.R."/>
            <person name="Aluru S."/>
            <person name="Martienssen R.A."/>
            <person name="Clifton S.W."/>
            <person name="McCombie W.R."/>
            <person name="Wing R.A."/>
            <person name="Wilson R.K."/>
        </authorList>
    </citation>
    <scope>NUCLEOTIDE SEQUENCE [LARGE SCALE GENOMIC DNA]</scope>
    <source>
        <strain evidence="6">cv. B73</strain>
    </source>
</reference>
<keyword evidence="6" id="KW-1185">Reference proteome</keyword>
<evidence type="ECO:0000256" key="1">
    <source>
        <dbReference type="ARBA" id="ARBA00012252"/>
    </source>
</evidence>
<dbReference type="SUPFAM" id="SSF55116">
    <property type="entry name" value="Formiminotransferase domain of formiminotransferase-cyclodeaminase"/>
    <property type="match status" value="2"/>
</dbReference>
<protein>
    <recommendedName>
        <fullName evidence="1">glutamate formimidoyltransferase</fullName>
        <ecNumber evidence="1">2.1.2.5</ecNumber>
    </recommendedName>
</protein>
<reference evidence="5" key="3">
    <citation type="submission" date="2021-05" db="UniProtKB">
        <authorList>
            <consortium name="EnsemblPlants"/>
        </authorList>
    </citation>
    <scope>IDENTIFICATION</scope>
    <source>
        <strain evidence="5">cv. B73</strain>
    </source>
</reference>
<dbReference type="Proteomes" id="UP000007305">
    <property type="component" value="Chromosome 9"/>
</dbReference>
<dbReference type="SMART" id="SM01221">
    <property type="entry name" value="FTCD"/>
    <property type="match status" value="1"/>
</dbReference>
<accession>A0A804R2A9</accession>
<dbReference type="InterPro" id="IPR022384">
    <property type="entry name" value="FormiminoTrfase_cat_dom_sf"/>
</dbReference>
<reference evidence="5" key="2">
    <citation type="submission" date="2019-07" db="EMBL/GenBank/DDBJ databases">
        <authorList>
            <person name="Seetharam A."/>
            <person name="Woodhouse M."/>
            <person name="Cannon E."/>
        </authorList>
    </citation>
    <scope>NUCLEOTIDE SEQUENCE [LARGE SCALE GENOMIC DNA]</scope>
    <source>
        <strain evidence="5">cv. B73</strain>
    </source>
</reference>
<sequence>MLRPPALACCKLYISEARNSGALRAIEHAAAALRPLAVLVNTFADDAYNRVGYTLVSPLAGGAASPPLRCAAFRVVAAAIEAVDLDAHAGAHPRLGVVDHIAFHPLASARLEDVTALARAVAADIGDRLQGPLPFIPPRREFTGTAVPTYLYGAAHRDGRTLASIRRQLGYFTPTSPGGEQWHGAPDSLLPVAPDAGPRTSSASNGVVVVGATPWVDNYNVPLATADVSVARRIARAVSERGGGLACVQAMGLAHGDGATEVACNLLHPDAVGADQVQERVSRLAAGLGVGVGQGYFTDFSREKVVELYLQAAQAA</sequence>
<evidence type="ECO:0000313" key="6">
    <source>
        <dbReference type="Proteomes" id="UP000007305"/>
    </source>
</evidence>
<dbReference type="InterPro" id="IPR051623">
    <property type="entry name" value="FTCD"/>
</dbReference>
<evidence type="ECO:0000256" key="2">
    <source>
        <dbReference type="ARBA" id="ARBA00022679"/>
    </source>
</evidence>
<evidence type="ECO:0000259" key="3">
    <source>
        <dbReference type="SMART" id="SM01221"/>
    </source>
</evidence>
<feature type="domain" description="Formiminotransferase N-terminal subdomain" evidence="4">
    <location>
        <begin position="6"/>
        <end position="214"/>
    </location>
</feature>
<dbReference type="InterPro" id="IPR037064">
    <property type="entry name" value="Formiminotransferase_N_sf"/>
</dbReference>
<dbReference type="PANTHER" id="PTHR12234">
    <property type="entry name" value="FORMIMINOTRANSFERASE-CYCLODEAMINASE"/>
    <property type="match status" value="1"/>
</dbReference>
<dbReference type="EC" id="2.1.2.5" evidence="1"/>
<dbReference type="Gramene" id="Zm00001eb378790_T001">
    <property type="protein sequence ID" value="Zm00001eb378790_P001"/>
    <property type="gene ID" value="Zm00001eb378790"/>
</dbReference>
<dbReference type="Pfam" id="PF07837">
    <property type="entry name" value="FTCD_N"/>
    <property type="match status" value="1"/>
</dbReference>
<dbReference type="PANTHER" id="PTHR12234:SF1">
    <property type="entry name" value="FORMIMINOTRANSFERASE N-TERMINAL SUBDOMAIN-CONTAINING PROTEIN"/>
    <property type="match status" value="1"/>
</dbReference>
<dbReference type="InterPro" id="IPR012886">
    <property type="entry name" value="Formiminotransferase_N"/>
</dbReference>
<dbReference type="InterPro" id="IPR037070">
    <property type="entry name" value="Formiminotransferase_C_sf"/>
</dbReference>
<organism evidence="5 6">
    <name type="scientific">Zea mays</name>
    <name type="common">Maize</name>
    <dbReference type="NCBI Taxonomy" id="4577"/>
    <lineage>
        <taxon>Eukaryota</taxon>
        <taxon>Viridiplantae</taxon>
        <taxon>Streptophyta</taxon>
        <taxon>Embryophyta</taxon>
        <taxon>Tracheophyta</taxon>
        <taxon>Spermatophyta</taxon>
        <taxon>Magnoliopsida</taxon>
        <taxon>Liliopsida</taxon>
        <taxon>Poales</taxon>
        <taxon>Poaceae</taxon>
        <taxon>PACMAD clade</taxon>
        <taxon>Panicoideae</taxon>
        <taxon>Andropogonodae</taxon>
        <taxon>Andropogoneae</taxon>
        <taxon>Tripsacinae</taxon>
        <taxon>Zea</taxon>
    </lineage>
</organism>
<dbReference type="InterPro" id="IPR013802">
    <property type="entry name" value="Formiminotransferase_C"/>
</dbReference>
<keyword evidence="7" id="KW-1267">Proteomics identification</keyword>
<evidence type="ECO:0000313" key="5">
    <source>
        <dbReference type="EnsemblPlants" id="Zm00001eb378790_P001"/>
    </source>
</evidence>
<evidence type="ECO:0000259" key="4">
    <source>
        <dbReference type="SMART" id="SM01222"/>
    </source>
</evidence>